<dbReference type="Gene3D" id="3.90.150.10">
    <property type="entry name" value="Variant Surface Glycoprotein, subunit A domain 1"/>
    <property type="match status" value="1"/>
</dbReference>
<feature type="chain" id="PRO_5018324387" evidence="8">
    <location>
        <begin position="29"/>
        <end position="195"/>
    </location>
</feature>
<dbReference type="GO" id="GO:0042783">
    <property type="term" value="P:symbiont-mediated evasion of host immune response"/>
    <property type="evidence" value="ECO:0007669"/>
    <property type="project" value="InterPro"/>
</dbReference>
<evidence type="ECO:0000259" key="9">
    <source>
        <dbReference type="Pfam" id="PF00913"/>
    </source>
</evidence>
<feature type="signal peptide" evidence="8">
    <location>
        <begin position="1"/>
        <end position="28"/>
    </location>
</feature>
<evidence type="ECO:0000313" key="10">
    <source>
        <dbReference type="EMBL" id="RHW72140.1"/>
    </source>
</evidence>
<feature type="region of interest" description="Disordered" evidence="7">
    <location>
        <begin position="139"/>
        <end position="195"/>
    </location>
</feature>
<keyword evidence="5" id="KW-0325">Glycoprotein</keyword>
<dbReference type="Proteomes" id="UP000266743">
    <property type="component" value="Chromosome 6"/>
</dbReference>
<accession>A0A3L6LCN9</accession>
<feature type="domain" description="Trypanosome variant surface glycoprotein A-type N-terminal" evidence="9">
    <location>
        <begin position="19"/>
        <end position="126"/>
    </location>
</feature>
<keyword evidence="4" id="KW-0472">Membrane</keyword>
<dbReference type="GO" id="GO:0098552">
    <property type="term" value="C:side of membrane"/>
    <property type="evidence" value="ECO:0007669"/>
    <property type="project" value="UniProtKB-KW"/>
</dbReference>
<dbReference type="SUPFAM" id="SSF58087">
    <property type="entry name" value="Variant surface glycoprotein (N-terminal domain)"/>
    <property type="match status" value="1"/>
</dbReference>
<reference evidence="10" key="1">
    <citation type="submission" date="2018-09" db="EMBL/GenBank/DDBJ databases">
        <title>whole genome sequence of T. equiperdum IVM-t1 strain.</title>
        <authorList>
            <person name="Suganuma K."/>
        </authorList>
    </citation>
    <scope>NUCLEOTIDE SEQUENCE [LARGE SCALE GENOMIC DNA]</scope>
    <source>
        <strain evidence="10">IVM-t1</strain>
    </source>
</reference>
<feature type="compositionally biased region" description="Polar residues" evidence="7">
    <location>
        <begin position="180"/>
        <end position="195"/>
    </location>
</feature>
<name>A0A3L6LCN9_9TRYP</name>
<keyword evidence="6" id="KW-0449">Lipoprotein</keyword>
<evidence type="ECO:0000256" key="3">
    <source>
        <dbReference type="ARBA" id="ARBA00022622"/>
    </source>
</evidence>
<feature type="compositionally biased region" description="Polar residues" evidence="7">
    <location>
        <begin position="154"/>
        <end position="170"/>
    </location>
</feature>
<evidence type="ECO:0000256" key="1">
    <source>
        <dbReference type="ARBA" id="ARBA00004609"/>
    </source>
</evidence>
<sequence>MATAPTRATLWLIAAVQGALVLSGKAYAATGNGLKADAWKPLCKTATELGTIPNSLYNILGYALDTATTNMRQALRARIYWEMEADSTDVTAPLLPATYYGTAAADSFSNIRSSGLKALITAQRDTRIYGSRIRRHEQRLPAASFHSNARGRVHQNQTTEPSRTSWNKMNYKNEPEIRTPNCSRLRSPQRPYTIS</sequence>
<comment type="caution">
    <text evidence="10">The sequence shown here is derived from an EMBL/GenBank/DDBJ whole genome shotgun (WGS) entry which is preliminary data.</text>
</comment>
<gene>
    <name evidence="10" type="ORF">DPX39_060060400</name>
</gene>
<dbReference type="InterPro" id="IPR001812">
    <property type="entry name" value="Trypano_VSG_A_N_dom"/>
</dbReference>
<keyword evidence="3" id="KW-0336">GPI-anchor</keyword>
<evidence type="ECO:0000256" key="7">
    <source>
        <dbReference type="SAM" id="MobiDB-lite"/>
    </source>
</evidence>
<evidence type="ECO:0000256" key="8">
    <source>
        <dbReference type="SAM" id="SignalP"/>
    </source>
</evidence>
<evidence type="ECO:0000256" key="6">
    <source>
        <dbReference type="ARBA" id="ARBA00023288"/>
    </source>
</evidence>
<organism evidence="10">
    <name type="scientific">Trypanosoma brucei equiperdum</name>
    <dbReference type="NCBI Taxonomy" id="630700"/>
    <lineage>
        <taxon>Eukaryota</taxon>
        <taxon>Discoba</taxon>
        <taxon>Euglenozoa</taxon>
        <taxon>Kinetoplastea</taxon>
        <taxon>Metakinetoplastina</taxon>
        <taxon>Trypanosomatida</taxon>
        <taxon>Trypanosomatidae</taxon>
        <taxon>Trypanosoma</taxon>
    </lineage>
</organism>
<keyword evidence="8" id="KW-0732">Signal</keyword>
<comment type="subcellular location">
    <subcellularLocation>
        <location evidence="1">Cell membrane</location>
        <topology evidence="1">Lipid-anchor</topology>
        <topology evidence="1">GPI-anchor</topology>
    </subcellularLocation>
</comment>
<evidence type="ECO:0000256" key="5">
    <source>
        <dbReference type="ARBA" id="ARBA00023180"/>
    </source>
</evidence>
<protein>
    <submittedName>
        <fullName evidence="10">Trypanosome variant surface glycoprotein (A-type)</fullName>
    </submittedName>
</protein>
<proteinExistence type="predicted"/>
<evidence type="ECO:0000256" key="4">
    <source>
        <dbReference type="ARBA" id="ARBA00023136"/>
    </source>
</evidence>
<dbReference type="AlphaFoldDB" id="A0A3L6LCN9"/>
<keyword evidence="2" id="KW-1003">Cell membrane</keyword>
<dbReference type="EMBL" id="QSBY01000006">
    <property type="protein sequence ID" value="RHW72140.1"/>
    <property type="molecule type" value="Genomic_DNA"/>
</dbReference>
<dbReference type="GO" id="GO:0005886">
    <property type="term" value="C:plasma membrane"/>
    <property type="evidence" value="ECO:0007669"/>
    <property type="project" value="UniProtKB-SubCell"/>
</dbReference>
<dbReference type="Pfam" id="PF00913">
    <property type="entry name" value="Trypan_glycop"/>
    <property type="match status" value="1"/>
</dbReference>
<evidence type="ECO:0000256" key="2">
    <source>
        <dbReference type="ARBA" id="ARBA00022475"/>
    </source>
</evidence>